<feature type="compositionally biased region" description="Low complexity" evidence="1">
    <location>
        <begin position="118"/>
        <end position="131"/>
    </location>
</feature>
<evidence type="ECO:0000256" key="1">
    <source>
        <dbReference type="SAM" id="MobiDB-lite"/>
    </source>
</evidence>
<gene>
    <name evidence="2" type="ORF">TREES_T100016015</name>
</gene>
<dbReference type="InParanoid" id="L9KL24"/>
<dbReference type="Proteomes" id="UP000011518">
    <property type="component" value="Unassembled WGS sequence"/>
</dbReference>
<protein>
    <submittedName>
        <fullName evidence="2">Uncharacterized protein</fullName>
    </submittedName>
</protein>
<name>L9KL24_TUPCH</name>
<reference evidence="3" key="2">
    <citation type="journal article" date="2013" name="Nat. Commun.">
        <title>Genome of the Chinese tree shrew.</title>
        <authorList>
            <person name="Fan Y."/>
            <person name="Huang Z.Y."/>
            <person name="Cao C.C."/>
            <person name="Chen C.S."/>
            <person name="Chen Y.X."/>
            <person name="Fan D.D."/>
            <person name="He J."/>
            <person name="Hou H.L."/>
            <person name="Hu L."/>
            <person name="Hu X.T."/>
            <person name="Jiang X.T."/>
            <person name="Lai R."/>
            <person name="Lang Y.S."/>
            <person name="Liang B."/>
            <person name="Liao S.G."/>
            <person name="Mu D."/>
            <person name="Ma Y.Y."/>
            <person name="Niu Y.Y."/>
            <person name="Sun X.Q."/>
            <person name="Xia J.Q."/>
            <person name="Xiao J."/>
            <person name="Xiong Z.Q."/>
            <person name="Xu L."/>
            <person name="Yang L."/>
            <person name="Zhang Y."/>
            <person name="Zhao W."/>
            <person name="Zhao X.D."/>
            <person name="Zheng Y.T."/>
            <person name="Zhou J.M."/>
            <person name="Zhu Y.B."/>
            <person name="Zhang G.J."/>
            <person name="Wang J."/>
            <person name="Yao Y.G."/>
        </authorList>
    </citation>
    <scope>NUCLEOTIDE SEQUENCE [LARGE SCALE GENOMIC DNA]</scope>
</reference>
<sequence>MGQSSFDPEEIDNSAWEGTCPTAPSPLRHNPSQGGLDNGTTATSPEGPAALPTANPSRGLRRCCLHGPRPGAQTSWPLRSSHGCWVQTGPGPRARSLSKHVGAGQARLGPVMRRHGSNRPGSPSSSPEGPGTQSCKDPDPGPSPRSR</sequence>
<evidence type="ECO:0000313" key="2">
    <source>
        <dbReference type="EMBL" id="ELW63438.1"/>
    </source>
</evidence>
<feature type="compositionally biased region" description="Polar residues" evidence="1">
    <location>
        <begin position="30"/>
        <end position="44"/>
    </location>
</feature>
<reference evidence="3" key="1">
    <citation type="submission" date="2012-07" db="EMBL/GenBank/DDBJ databases">
        <title>Genome of the Chinese tree shrew, a rising model animal genetically related to primates.</title>
        <authorList>
            <person name="Zhang G."/>
            <person name="Fan Y."/>
            <person name="Yao Y."/>
            <person name="Huang Z."/>
        </authorList>
    </citation>
    <scope>NUCLEOTIDE SEQUENCE [LARGE SCALE GENOMIC DNA]</scope>
</reference>
<organism evidence="2 3">
    <name type="scientific">Tupaia chinensis</name>
    <name type="common">Chinese tree shrew</name>
    <name type="synonym">Tupaia belangeri chinensis</name>
    <dbReference type="NCBI Taxonomy" id="246437"/>
    <lineage>
        <taxon>Eukaryota</taxon>
        <taxon>Metazoa</taxon>
        <taxon>Chordata</taxon>
        <taxon>Craniata</taxon>
        <taxon>Vertebrata</taxon>
        <taxon>Euteleostomi</taxon>
        <taxon>Mammalia</taxon>
        <taxon>Eutheria</taxon>
        <taxon>Euarchontoglires</taxon>
        <taxon>Scandentia</taxon>
        <taxon>Tupaiidae</taxon>
        <taxon>Tupaia</taxon>
    </lineage>
</organism>
<evidence type="ECO:0000313" key="3">
    <source>
        <dbReference type="Proteomes" id="UP000011518"/>
    </source>
</evidence>
<dbReference type="EMBL" id="KB320776">
    <property type="protein sequence ID" value="ELW63438.1"/>
    <property type="molecule type" value="Genomic_DNA"/>
</dbReference>
<proteinExistence type="predicted"/>
<feature type="region of interest" description="Disordered" evidence="1">
    <location>
        <begin position="1"/>
        <end position="147"/>
    </location>
</feature>
<dbReference type="AlphaFoldDB" id="L9KL24"/>
<keyword evidence="3" id="KW-1185">Reference proteome</keyword>
<accession>L9KL24</accession>